<evidence type="ECO:0000313" key="2">
    <source>
        <dbReference type="Proteomes" id="UP001151760"/>
    </source>
</evidence>
<evidence type="ECO:0000313" key="1">
    <source>
        <dbReference type="EMBL" id="GJS84718.1"/>
    </source>
</evidence>
<reference evidence="1" key="1">
    <citation type="journal article" date="2022" name="Int. J. Mol. Sci.">
        <title>Draft Genome of Tanacetum Coccineum: Genomic Comparison of Closely Related Tanacetum-Family Plants.</title>
        <authorList>
            <person name="Yamashiro T."/>
            <person name="Shiraishi A."/>
            <person name="Nakayama K."/>
            <person name="Satake H."/>
        </authorList>
    </citation>
    <scope>NUCLEOTIDE SEQUENCE</scope>
</reference>
<name>A0ABQ4Z3I7_9ASTR</name>
<gene>
    <name evidence="1" type="ORF">Tco_0751259</name>
</gene>
<keyword evidence="2" id="KW-1185">Reference proteome</keyword>
<comment type="caution">
    <text evidence="1">The sequence shown here is derived from an EMBL/GenBank/DDBJ whole genome shotgun (WGS) entry which is preliminary data.</text>
</comment>
<proteinExistence type="predicted"/>
<dbReference type="Proteomes" id="UP001151760">
    <property type="component" value="Unassembled WGS sequence"/>
</dbReference>
<protein>
    <submittedName>
        <fullName evidence="1">Uncharacterized protein</fullName>
    </submittedName>
</protein>
<organism evidence="1 2">
    <name type="scientific">Tanacetum coccineum</name>
    <dbReference type="NCBI Taxonomy" id="301880"/>
    <lineage>
        <taxon>Eukaryota</taxon>
        <taxon>Viridiplantae</taxon>
        <taxon>Streptophyta</taxon>
        <taxon>Embryophyta</taxon>
        <taxon>Tracheophyta</taxon>
        <taxon>Spermatophyta</taxon>
        <taxon>Magnoliopsida</taxon>
        <taxon>eudicotyledons</taxon>
        <taxon>Gunneridae</taxon>
        <taxon>Pentapetalae</taxon>
        <taxon>asterids</taxon>
        <taxon>campanulids</taxon>
        <taxon>Asterales</taxon>
        <taxon>Asteraceae</taxon>
        <taxon>Asteroideae</taxon>
        <taxon>Anthemideae</taxon>
        <taxon>Anthemidinae</taxon>
        <taxon>Tanacetum</taxon>
    </lineage>
</organism>
<sequence length="244" mass="27764">MAGSLFNKFKEDWVKVLLVQELREMLQVQGEIMQLVKQGLLSVITVRLAFLADLRISDGQEINTTIPQNAAFQTNDLDAYDFDYDDISSANAVLMANLSSYDSNVLSEVVKVRTTPDAITEGSWGFKYTKKFFKEKVIPFINSLQASFKDFENGIHSELTELKTVFNQMEAAVDQCSVDKKLFDIQKKELSLDNDQILDHIICQDVMNIVMHVDYVLESVLHADNKCLVDANLESERLIQENDH</sequence>
<dbReference type="EMBL" id="BQNB010010997">
    <property type="protein sequence ID" value="GJS84718.1"/>
    <property type="molecule type" value="Genomic_DNA"/>
</dbReference>
<accession>A0ABQ4Z3I7</accession>
<reference evidence="1" key="2">
    <citation type="submission" date="2022-01" db="EMBL/GenBank/DDBJ databases">
        <authorList>
            <person name="Yamashiro T."/>
            <person name="Shiraishi A."/>
            <person name="Satake H."/>
            <person name="Nakayama K."/>
        </authorList>
    </citation>
    <scope>NUCLEOTIDE SEQUENCE</scope>
</reference>